<evidence type="ECO:0000313" key="2">
    <source>
        <dbReference type="EMBL" id="SKC87685.1"/>
    </source>
</evidence>
<sequence>MNRRLVLKQLAMATAGAMLLPACGVDPKKVSIALNNLKVSGDEEDLIAEIADTIIPATDTPGAKAVGAHLFTLVMVDDCMEKSEQEKYLKGLRSFNDSTKKITGKSFIKASPEERLEILTALEKDRDNLPEETKVFYSRTRQYIVQGYTSSQHFLTDVKPYQLIPGPNYKGCIPVTEQKPA</sequence>
<dbReference type="InterPro" id="IPR027056">
    <property type="entry name" value="Gluconate_2DH_su3"/>
</dbReference>
<dbReference type="AlphaFoldDB" id="A0A1T5MHL1"/>
<dbReference type="STRING" id="688867.SAMN05660236_5485"/>
<accession>A0A1T5MHL1</accession>
<reference evidence="2 3" key="1">
    <citation type="submission" date="2017-02" db="EMBL/GenBank/DDBJ databases">
        <authorList>
            <person name="Peterson S.W."/>
        </authorList>
    </citation>
    <scope>NUCLEOTIDE SEQUENCE [LARGE SCALE GENOMIC DNA]</scope>
    <source>
        <strain evidence="2 3">DSM 25262</strain>
    </source>
</reference>
<proteinExistence type="predicted"/>
<dbReference type="Proteomes" id="UP000190961">
    <property type="component" value="Unassembled WGS sequence"/>
</dbReference>
<dbReference type="RefSeq" id="WP_079689943.1">
    <property type="nucleotide sequence ID" value="NZ_FUZU01000004.1"/>
</dbReference>
<feature type="signal peptide" evidence="1">
    <location>
        <begin position="1"/>
        <end position="24"/>
    </location>
</feature>
<keyword evidence="3" id="KW-1185">Reference proteome</keyword>
<evidence type="ECO:0000313" key="3">
    <source>
        <dbReference type="Proteomes" id="UP000190961"/>
    </source>
</evidence>
<evidence type="ECO:0000256" key="1">
    <source>
        <dbReference type="SAM" id="SignalP"/>
    </source>
</evidence>
<dbReference type="EMBL" id="FUZU01000004">
    <property type="protein sequence ID" value="SKC87685.1"/>
    <property type="molecule type" value="Genomic_DNA"/>
</dbReference>
<organism evidence="2 3">
    <name type="scientific">Ohtaekwangia koreensis</name>
    <dbReference type="NCBI Taxonomy" id="688867"/>
    <lineage>
        <taxon>Bacteria</taxon>
        <taxon>Pseudomonadati</taxon>
        <taxon>Bacteroidota</taxon>
        <taxon>Cytophagia</taxon>
        <taxon>Cytophagales</taxon>
        <taxon>Fulvivirgaceae</taxon>
        <taxon>Ohtaekwangia</taxon>
    </lineage>
</organism>
<dbReference type="OrthoDB" id="6385145at2"/>
<gene>
    <name evidence="2" type="ORF">SAMN05660236_5485</name>
</gene>
<name>A0A1T5MHL1_9BACT</name>
<keyword evidence="1" id="KW-0732">Signal</keyword>
<dbReference type="Pfam" id="PF13618">
    <property type="entry name" value="Gluconate_2-dh3"/>
    <property type="match status" value="1"/>
</dbReference>
<feature type="chain" id="PRO_5012369031" evidence="1">
    <location>
        <begin position="25"/>
        <end position="181"/>
    </location>
</feature>
<protein>
    <submittedName>
        <fullName evidence="2">Gluconate 2-dehydrogenase subunit 3</fullName>
    </submittedName>
</protein>